<comment type="caution">
    <text evidence="1">The sequence shown here is derived from an EMBL/GenBank/DDBJ whole genome shotgun (WGS) entry which is preliminary data.</text>
</comment>
<dbReference type="EMBL" id="BAAAYN010000044">
    <property type="protein sequence ID" value="GAA3393988.1"/>
    <property type="molecule type" value="Genomic_DNA"/>
</dbReference>
<organism evidence="1 2">
    <name type="scientific">Cryptosporangium minutisporangium</name>
    <dbReference type="NCBI Taxonomy" id="113569"/>
    <lineage>
        <taxon>Bacteria</taxon>
        <taxon>Bacillati</taxon>
        <taxon>Actinomycetota</taxon>
        <taxon>Actinomycetes</taxon>
        <taxon>Cryptosporangiales</taxon>
        <taxon>Cryptosporangiaceae</taxon>
        <taxon>Cryptosporangium</taxon>
    </lineage>
</organism>
<reference evidence="2" key="1">
    <citation type="journal article" date="2019" name="Int. J. Syst. Evol. Microbiol.">
        <title>The Global Catalogue of Microorganisms (GCM) 10K type strain sequencing project: providing services to taxonomists for standard genome sequencing and annotation.</title>
        <authorList>
            <consortium name="The Broad Institute Genomics Platform"/>
            <consortium name="The Broad Institute Genome Sequencing Center for Infectious Disease"/>
            <person name="Wu L."/>
            <person name="Ma J."/>
        </authorList>
    </citation>
    <scope>NUCLEOTIDE SEQUENCE [LARGE SCALE GENOMIC DNA]</scope>
    <source>
        <strain evidence="2">JCM 9458</strain>
    </source>
</reference>
<evidence type="ECO:0000313" key="1">
    <source>
        <dbReference type="EMBL" id="GAA3393988.1"/>
    </source>
</evidence>
<proteinExistence type="predicted"/>
<name>A0ABP6T7U1_9ACTN</name>
<protein>
    <submittedName>
        <fullName evidence="1">Uncharacterized protein</fullName>
    </submittedName>
</protein>
<accession>A0ABP6T7U1</accession>
<keyword evidence="2" id="KW-1185">Reference proteome</keyword>
<evidence type="ECO:0000313" key="2">
    <source>
        <dbReference type="Proteomes" id="UP001501676"/>
    </source>
</evidence>
<sequence>MTGWIPPSRQAEPIVLPMKPAPPVIKTFTLEFLPLCQRVPDRNGRRRSFRVLHLGDQPRAALTAIRRER</sequence>
<dbReference type="Proteomes" id="UP001501676">
    <property type="component" value="Unassembled WGS sequence"/>
</dbReference>
<gene>
    <name evidence="1" type="ORF">GCM10020369_61690</name>
</gene>